<dbReference type="Proteomes" id="UP000325032">
    <property type="component" value="Chromosome"/>
</dbReference>
<sequence length="853" mass="97985">MFVRLNKRKLNLGDKMTNHEAWIDQLIKQLRTRPARNASTKMRQIDLARLIGVDTRTVQLWENGDRMPSVTNLKKLIYTFLIEEKFIEGQEKQEAQHLWGAAKRAFEANSLSNRSFPSFDDVWFDHLLTQPEISDLNLIDTPTETLHTASLQTVMGKRMDHFIGRNKEIEDLHRFLATPQCVTIVGPGGIGKTSLAMKTAQTLSNLYEDGMYVLELSSLQDAALFTHFLYSQLEIKERSNQPELQSILEFIGHKKLLFIFDNCEHLIQKCAELIDQLLSAAPNISIIATSQEPLNIQGERVYRLSPLTKPKKDESYQMEHLLEFEAVRLFIERAKSIVPDLVISQHNIQLIADICTRLDGIPLAIELAASRLNILTLEQILERLDQLLSFLTQGKRTAAPRQQTLKAAIEWSYQLLTQEEQKLLRKISVFVGSFTLEAVEEVCGSSSLIEGKSDEVLHLVSSLVNKSLLSIEQSIDGRRVRYFLLEGIKQYAQEQFNALESEECRKVIRFQYVTYYQQFVLEMDKKFRTSSRDIILASIRDEYAHVLHILTSCYAQTNEQEKRIGLSIIGAMYWFWVHEGSTDEGALWFERFLSVLPAGDGHDSLLAKVYHGQGVLLFILGQDHQSLISASKSLKIARKYKMSSYISSSLRLMTYISLKTHSLETAERYIKESIEVATRAKDVWNIASSYNAYGLIQMKQGNDEQAAKLFKSSIEYFEEVNDKWELSAPYENLGYLALKQGHTKQSILYFKKVLMLGLMYQGAWIFTRGLIGIILSLVARQCYHEASIMIGVFQKINRASFQQPVTEDYQQALILIRQNHDHHLIEEAVRYGEQLHKEELITWLVEYENKTKG</sequence>
<feature type="domain" description="HTH cro/C1-type" evidence="2">
    <location>
        <begin position="27"/>
        <end position="87"/>
    </location>
</feature>
<dbReference type="SMART" id="SM00028">
    <property type="entry name" value="TPR"/>
    <property type="match status" value="3"/>
</dbReference>
<dbReference type="Gene3D" id="1.10.260.40">
    <property type="entry name" value="lambda repressor-like DNA-binding domains"/>
    <property type="match status" value="1"/>
</dbReference>
<dbReference type="PANTHER" id="PTHR47691:SF3">
    <property type="entry name" value="HTH-TYPE TRANSCRIPTIONAL REGULATOR RV0890C-RELATED"/>
    <property type="match status" value="1"/>
</dbReference>
<dbReference type="PRINTS" id="PR00364">
    <property type="entry name" value="DISEASERSIST"/>
</dbReference>
<dbReference type="Gene3D" id="3.40.50.300">
    <property type="entry name" value="P-loop containing nucleotide triphosphate hydrolases"/>
    <property type="match status" value="1"/>
</dbReference>
<evidence type="ECO:0000313" key="3">
    <source>
        <dbReference type="EMBL" id="QEK62813.1"/>
    </source>
</evidence>
<evidence type="ECO:0000313" key="4">
    <source>
        <dbReference type="Proteomes" id="UP000325032"/>
    </source>
</evidence>
<accession>A0A5C0WFZ5</accession>
<dbReference type="SUPFAM" id="SSF48452">
    <property type="entry name" value="TPR-like"/>
    <property type="match status" value="1"/>
</dbReference>
<dbReference type="SUPFAM" id="SSF47413">
    <property type="entry name" value="lambda repressor-like DNA-binding domains"/>
    <property type="match status" value="1"/>
</dbReference>
<dbReference type="InterPro" id="IPR027417">
    <property type="entry name" value="P-loop_NTPase"/>
</dbReference>
<dbReference type="InterPro" id="IPR001387">
    <property type="entry name" value="Cro/C1-type_HTH"/>
</dbReference>
<dbReference type="Pfam" id="PF01381">
    <property type="entry name" value="HTH_3"/>
    <property type="match status" value="1"/>
</dbReference>
<dbReference type="AlphaFoldDB" id="A0A5C0WFZ5"/>
<keyword evidence="1" id="KW-0472">Membrane</keyword>
<proteinExistence type="predicted"/>
<dbReference type="InterPro" id="IPR019734">
    <property type="entry name" value="TPR_rpt"/>
</dbReference>
<gene>
    <name evidence="3" type="ORF">FX981_01005</name>
</gene>
<dbReference type="Gene3D" id="1.25.40.10">
    <property type="entry name" value="Tetratricopeptide repeat domain"/>
    <property type="match status" value="1"/>
</dbReference>
<protein>
    <submittedName>
        <fullName evidence="3">HTH-type transcriptional regulator</fullName>
    </submittedName>
</protein>
<dbReference type="PANTHER" id="PTHR47691">
    <property type="entry name" value="REGULATOR-RELATED"/>
    <property type="match status" value="1"/>
</dbReference>
<dbReference type="GO" id="GO:0043531">
    <property type="term" value="F:ADP binding"/>
    <property type="evidence" value="ECO:0007669"/>
    <property type="project" value="InterPro"/>
</dbReference>
<dbReference type="EMBL" id="CP043404">
    <property type="protein sequence ID" value="QEK62813.1"/>
    <property type="molecule type" value="Genomic_DNA"/>
</dbReference>
<dbReference type="InterPro" id="IPR010982">
    <property type="entry name" value="Lambda_DNA-bd_dom_sf"/>
</dbReference>
<evidence type="ECO:0000256" key="1">
    <source>
        <dbReference type="SAM" id="Phobius"/>
    </source>
</evidence>
<dbReference type="PROSITE" id="PS50943">
    <property type="entry name" value="HTH_CROC1"/>
    <property type="match status" value="1"/>
</dbReference>
<name>A0A5C0WFZ5_BACIA</name>
<keyword evidence="4" id="KW-1185">Reference proteome</keyword>
<keyword evidence="1" id="KW-1133">Transmembrane helix</keyword>
<dbReference type="InterPro" id="IPR011990">
    <property type="entry name" value="TPR-like_helical_dom_sf"/>
</dbReference>
<reference evidence="3 4" key="1">
    <citation type="journal article" date="2018" name="Plant Biotechnol. Rep.">
        <title>Diversity and antifungal activity of endophytic bacteria associated with Panax ginseng seedlings.</title>
        <authorList>
            <person name="Park J.M."/>
            <person name="Hong C.E."/>
            <person name="Jo S.H."/>
        </authorList>
    </citation>
    <scope>NUCLEOTIDE SEQUENCE [LARGE SCALE GENOMIC DNA]</scope>
    <source>
        <strain evidence="3 4">PgKB20</strain>
    </source>
</reference>
<evidence type="ECO:0000259" key="2">
    <source>
        <dbReference type="PROSITE" id="PS50943"/>
    </source>
</evidence>
<keyword evidence="1" id="KW-0812">Transmembrane</keyword>
<feature type="transmembrane region" description="Helical" evidence="1">
    <location>
        <begin position="753"/>
        <end position="779"/>
    </location>
</feature>
<dbReference type="SUPFAM" id="SSF52540">
    <property type="entry name" value="P-loop containing nucleoside triphosphate hydrolases"/>
    <property type="match status" value="1"/>
</dbReference>
<dbReference type="CDD" id="cd00093">
    <property type="entry name" value="HTH_XRE"/>
    <property type="match status" value="1"/>
</dbReference>
<dbReference type="GO" id="GO:0003677">
    <property type="term" value="F:DNA binding"/>
    <property type="evidence" value="ECO:0007669"/>
    <property type="project" value="InterPro"/>
</dbReference>
<organism evidence="3 4">
    <name type="scientific">Bacillus safensis</name>
    <dbReference type="NCBI Taxonomy" id="561879"/>
    <lineage>
        <taxon>Bacteria</taxon>
        <taxon>Bacillati</taxon>
        <taxon>Bacillota</taxon>
        <taxon>Bacilli</taxon>
        <taxon>Bacillales</taxon>
        <taxon>Bacillaceae</taxon>
        <taxon>Bacillus</taxon>
    </lineage>
</organism>
<dbReference type="SMART" id="SM00530">
    <property type="entry name" value="HTH_XRE"/>
    <property type="match status" value="1"/>
</dbReference>